<dbReference type="NCBIfam" id="TIGR01733">
    <property type="entry name" value="AA-adenyl-dom"/>
    <property type="match status" value="1"/>
</dbReference>
<dbReference type="InterPro" id="IPR006162">
    <property type="entry name" value="Ppantetheine_attach_site"/>
</dbReference>
<dbReference type="SUPFAM" id="SSF52777">
    <property type="entry name" value="CoA-dependent acyltransferases"/>
    <property type="match status" value="3"/>
</dbReference>
<dbReference type="FunFam" id="3.30.300.30:FF:000015">
    <property type="entry name" value="Nonribosomal peptide synthase SidD"/>
    <property type="match status" value="1"/>
</dbReference>
<evidence type="ECO:0000313" key="6">
    <source>
        <dbReference type="EMBL" id="KAB8071311.1"/>
    </source>
</evidence>
<proteinExistence type="inferred from homology"/>
<dbReference type="Pfam" id="PF00668">
    <property type="entry name" value="Condensation"/>
    <property type="match status" value="1"/>
</dbReference>
<dbReference type="InterPro" id="IPR020806">
    <property type="entry name" value="PKS_PP-bd"/>
</dbReference>
<evidence type="ECO:0000259" key="5">
    <source>
        <dbReference type="PROSITE" id="PS50075"/>
    </source>
</evidence>
<dbReference type="Proteomes" id="UP000326565">
    <property type="component" value="Unassembled WGS sequence"/>
</dbReference>
<keyword evidence="2" id="KW-0597">Phosphoprotein</keyword>
<dbReference type="InterPro" id="IPR010071">
    <property type="entry name" value="AA_adenyl_dom"/>
</dbReference>
<dbReference type="GO" id="GO:0043041">
    <property type="term" value="P:amino acid activation for nonribosomal peptide biosynthetic process"/>
    <property type="evidence" value="ECO:0007669"/>
    <property type="project" value="TreeGrafter"/>
</dbReference>
<dbReference type="SMART" id="SM00823">
    <property type="entry name" value="PKS_PP"/>
    <property type="match status" value="1"/>
</dbReference>
<evidence type="ECO:0000256" key="4">
    <source>
        <dbReference type="ARBA" id="ARBA00029454"/>
    </source>
</evidence>
<evidence type="ECO:0000313" key="7">
    <source>
        <dbReference type="Proteomes" id="UP000326565"/>
    </source>
</evidence>
<dbReference type="GO" id="GO:0016874">
    <property type="term" value="F:ligase activity"/>
    <property type="evidence" value="ECO:0007669"/>
    <property type="project" value="UniProtKB-KW"/>
</dbReference>
<dbReference type="InterPro" id="IPR036736">
    <property type="entry name" value="ACP-like_sf"/>
</dbReference>
<dbReference type="InterPro" id="IPR001242">
    <property type="entry name" value="Condensation_dom"/>
</dbReference>
<dbReference type="Gene3D" id="3.30.300.30">
    <property type="match status" value="1"/>
</dbReference>
<dbReference type="PANTHER" id="PTHR45527">
    <property type="entry name" value="NONRIBOSOMAL PEPTIDE SYNTHETASE"/>
    <property type="match status" value="1"/>
</dbReference>
<dbReference type="CDD" id="cd05918">
    <property type="entry name" value="A_NRPS_SidN3_like"/>
    <property type="match status" value="1"/>
</dbReference>
<keyword evidence="3" id="KW-0436">Ligase</keyword>
<keyword evidence="7" id="KW-1185">Reference proteome</keyword>
<gene>
    <name evidence="6" type="ORF">BDV29DRAFT_179493</name>
</gene>
<organism evidence="6 7">
    <name type="scientific">Aspergillus leporis</name>
    <dbReference type="NCBI Taxonomy" id="41062"/>
    <lineage>
        <taxon>Eukaryota</taxon>
        <taxon>Fungi</taxon>
        <taxon>Dikarya</taxon>
        <taxon>Ascomycota</taxon>
        <taxon>Pezizomycotina</taxon>
        <taxon>Eurotiomycetes</taxon>
        <taxon>Eurotiomycetidae</taxon>
        <taxon>Eurotiales</taxon>
        <taxon>Aspergillaceae</taxon>
        <taxon>Aspergillus</taxon>
        <taxon>Aspergillus subgen. Circumdati</taxon>
    </lineage>
</organism>
<dbReference type="Gene3D" id="3.40.50.980">
    <property type="match status" value="2"/>
</dbReference>
<evidence type="ECO:0000256" key="2">
    <source>
        <dbReference type="ARBA" id="ARBA00022553"/>
    </source>
</evidence>
<reference evidence="6 7" key="1">
    <citation type="submission" date="2019-04" db="EMBL/GenBank/DDBJ databases">
        <title>Friends and foes A comparative genomics study of 23 Aspergillus species from section Flavi.</title>
        <authorList>
            <consortium name="DOE Joint Genome Institute"/>
            <person name="Kjaerbolling I."/>
            <person name="Vesth T."/>
            <person name="Frisvad J.C."/>
            <person name="Nybo J.L."/>
            <person name="Theobald S."/>
            <person name="Kildgaard S."/>
            <person name="Isbrandt T."/>
            <person name="Kuo A."/>
            <person name="Sato A."/>
            <person name="Lyhne E.K."/>
            <person name="Kogle M.E."/>
            <person name="Wiebenga A."/>
            <person name="Kun R.S."/>
            <person name="Lubbers R.J."/>
            <person name="Makela M.R."/>
            <person name="Barry K."/>
            <person name="Chovatia M."/>
            <person name="Clum A."/>
            <person name="Daum C."/>
            <person name="Haridas S."/>
            <person name="He G."/>
            <person name="LaButti K."/>
            <person name="Lipzen A."/>
            <person name="Mondo S."/>
            <person name="Riley R."/>
            <person name="Salamov A."/>
            <person name="Simmons B.A."/>
            <person name="Magnuson J.K."/>
            <person name="Henrissat B."/>
            <person name="Mortensen U.H."/>
            <person name="Larsen T.O."/>
            <person name="Devries R.P."/>
            <person name="Grigoriev I.V."/>
            <person name="Machida M."/>
            <person name="Baker S.E."/>
            <person name="Andersen M.R."/>
        </authorList>
    </citation>
    <scope>NUCLEOTIDE SEQUENCE [LARGE SCALE GENOMIC DNA]</scope>
    <source>
        <strain evidence="6 7">CBS 151.66</strain>
    </source>
</reference>
<dbReference type="GO" id="GO:0031177">
    <property type="term" value="F:phosphopantetheine binding"/>
    <property type="evidence" value="ECO:0007669"/>
    <property type="project" value="InterPro"/>
</dbReference>
<name>A0A5N5WS48_9EURO</name>
<dbReference type="SUPFAM" id="SSF56801">
    <property type="entry name" value="Acetyl-CoA synthetase-like"/>
    <property type="match status" value="1"/>
</dbReference>
<dbReference type="PANTHER" id="PTHR45527:SF16">
    <property type="entry name" value="NONRIBOSOMAL PEPTIDE SYNTHASE ATNA-RELATED"/>
    <property type="match status" value="1"/>
</dbReference>
<dbReference type="PROSITE" id="PS50075">
    <property type="entry name" value="CARRIER"/>
    <property type="match status" value="1"/>
</dbReference>
<dbReference type="Pfam" id="PF00550">
    <property type="entry name" value="PP-binding"/>
    <property type="match status" value="1"/>
</dbReference>
<keyword evidence="1" id="KW-0596">Phosphopantetheine</keyword>
<dbReference type="Gene3D" id="2.30.38.10">
    <property type="entry name" value="Luciferase, Domain 3"/>
    <property type="match status" value="1"/>
</dbReference>
<dbReference type="InterPro" id="IPR009081">
    <property type="entry name" value="PP-bd_ACP"/>
</dbReference>
<dbReference type="Gene3D" id="3.30.559.10">
    <property type="entry name" value="Chloramphenicol acetyltransferase-like domain"/>
    <property type="match status" value="1"/>
</dbReference>
<dbReference type="EMBL" id="ML732276">
    <property type="protein sequence ID" value="KAB8071311.1"/>
    <property type="molecule type" value="Genomic_DNA"/>
</dbReference>
<protein>
    <recommendedName>
        <fullName evidence="5">Carrier domain-containing protein</fullName>
    </recommendedName>
</protein>
<accession>A0A5N5WS48</accession>
<dbReference type="GO" id="GO:0005737">
    <property type="term" value="C:cytoplasm"/>
    <property type="evidence" value="ECO:0007669"/>
    <property type="project" value="TreeGrafter"/>
</dbReference>
<dbReference type="Gene3D" id="1.10.1200.10">
    <property type="entry name" value="ACP-like"/>
    <property type="match status" value="1"/>
</dbReference>
<dbReference type="PROSITE" id="PS00455">
    <property type="entry name" value="AMP_BINDING"/>
    <property type="match status" value="1"/>
</dbReference>
<dbReference type="PROSITE" id="PS00012">
    <property type="entry name" value="PHOSPHOPANTETHEINE"/>
    <property type="match status" value="1"/>
</dbReference>
<dbReference type="Gene3D" id="3.30.559.30">
    <property type="entry name" value="Nonribosomal peptide synthetase, condensation domain"/>
    <property type="match status" value="2"/>
</dbReference>
<dbReference type="GO" id="GO:0044550">
    <property type="term" value="P:secondary metabolite biosynthetic process"/>
    <property type="evidence" value="ECO:0007669"/>
    <property type="project" value="TreeGrafter"/>
</dbReference>
<dbReference type="InterPro" id="IPR045851">
    <property type="entry name" value="AMP-bd_C_sf"/>
</dbReference>
<dbReference type="OrthoDB" id="416786at2759"/>
<dbReference type="SUPFAM" id="SSF47336">
    <property type="entry name" value="ACP-like"/>
    <property type="match status" value="1"/>
</dbReference>
<dbReference type="CDD" id="cd19542">
    <property type="entry name" value="CT_NRPS-like"/>
    <property type="match status" value="1"/>
</dbReference>
<feature type="domain" description="Carrier" evidence="5">
    <location>
        <begin position="828"/>
        <end position="904"/>
    </location>
</feature>
<dbReference type="InterPro" id="IPR023213">
    <property type="entry name" value="CAT-like_dom_sf"/>
</dbReference>
<evidence type="ECO:0000256" key="3">
    <source>
        <dbReference type="ARBA" id="ARBA00022598"/>
    </source>
</evidence>
<dbReference type="InterPro" id="IPR000873">
    <property type="entry name" value="AMP-dep_synth/lig_dom"/>
</dbReference>
<dbReference type="InterPro" id="IPR020845">
    <property type="entry name" value="AMP-binding_CS"/>
</dbReference>
<dbReference type="Pfam" id="PF00501">
    <property type="entry name" value="AMP-binding"/>
    <property type="match status" value="1"/>
</dbReference>
<evidence type="ECO:0000256" key="1">
    <source>
        <dbReference type="ARBA" id="ARBA00022450"/>
    </source>
</evidence>
<comment type="similarity">
    <text evidence="4">Belongs to the NRP synthetase family.</text>
</comment>
<sequence length="1349" mass="148289">MPSPSVNTPADSCGQPQSPQLLLNHGELGKINFAYLYIYITHPAPCTSTRTFVSNRINHNMAELTASPFPQLLPADNKVASTVTLHYTVSQPRFPTGMTHLAAHIQLGWSILVGKYTDALDVGFGLTLRGLSAQPKHFPIRFHINSDETIEQALAAIHAQAVAMDSFETAADDFHSDLIIEKSMAIEDEPCRPLSRPCALTVVCRIHGGLSAGDASNLRFTVHYDPQVMETVEVLRTMHQLKHILQQLTQTPQAKLRDLDLISPEDWATLRDWNAELPRVSQTTLHELAFYHRDSRPAIIAWDGEMTYHQLNQASMDVAQHLVRSGIRHGMFIPFCMEKSQWAVVTILTIFRVGAVCVPIDPNIPAGRAREMIEDMGAQVLVASAAQRPRMEELGIPILVVPEVAVPTDLVAPLPLPAVHPEDLALVLFTSGTTGRPKGMLIEHCNIATSLLAIVDTLNVHSTTLALHFASYSFDLAIYEIICTLYRGGCLCIPSESQRLNDLAGFMREQQVTWAAFTPSLFSLTRPDDLPMLQTVALGGEAIPPSIVQTWAPRVQLVNMYGPTETSICSVGRIPQDRWRVGTIGPMTGGRGWITAATDPEQLVPLGAIGELLVEGPIVVGGYLNRPASLTAEAFINAPSWLRRFRSSCDPAGIPGRLYRTGDLVRYTGQGWIQFVGRRDTQVKVRGQRLELGEVEHRVREVFSSAPDVVVELVPPSAGRPSPILVTFIPVQQDDVPLHNAPTMLCEISNTFQSQMQEASAALRDLLPTYMIPSLFVPVTHLPRTITAKTDRAQLRRLVIDLRWRELEVFFPDRSSSLSNGEGASSCDAQSQELQILVTVVANVLACDMADIRTDESFLSLGGDSLSAMKLVGLARTAGLTLSVLSVLRSPSLQELAKPAAAPGESPQQSLPETATGQEFSRLGVNNLRTFLAQLVLRLLPQTQTVEEIEDVLPATPRQEYLSDFSCEYLLLRLQGPTDHARLQQACKRLVHYHPILRTVFVRSGDQMHQVVLRSPAVMLPVHSPPSEKKADANASALEWCQTDSIHPVDPSKLSVRFLLFQGGTRDENVLVLRYSRSLFDPETVPILYRGLQELYEDRTPPPAVSFPAFVYHALGQDRTAEFSFWRCLLRDSEMTQLPSPTVTDDGPQLLFAPLMLPAIKPAAGITAATVVKAAWALALADHTGQSDIVFTQIVSGRSMPIVGIEKVVGPCNRILPVRASLPSDRSRGNLLLHQLHAQHIDSLAFQGVYLRDIIQHSTSWPADTRMGSIVLHQNIEYPAPFAMGNLQCTPSYFNAPPHCMPLTVVSIAQELGHQIVVTCSKDVADQASLDALSSSVQRHMAALQNIDL</sequence>